<keyword evidence="1" id="KW-1133">Transmembrane helix</keyword>
<dbReference type="EMBL" id="JBHRSE010000061">
    <property type="protein sequence ID" value="MFC3024186.1"/>
    <property type="molecule type" value="Genomic_DNA"/>
</dbReference>
<feature type="transmembrane region" description="Helical" evidence="1">
    <location>
        <begin position="21"/>
        <end position="42"/>
    </location>
</feature>
<keyword evidence="1" id="KW-0812">Transmembrane</keyword>
<dbReference type="Proteomes" id="UP001595384">
    <property type="component" value="Unassembled WGS sequence"/>
</dbReference>
<feature type="transmembrane region" description="Helical" evidence="1">
    <location>
        <begin position="202"/>
        <end position="229"/>
    </location>
</feature>
<protein>
    <recommendedName>
        <fullName evidence="4">ABC transporter permease</fullName>
    </recommendedName>
</protein>
<reference evidence="3" key="1">
    <citation type="journal article" date="2019" name="Int. J. Syst. Evol. Microbiol.">
        <title>The Global Catalogue of Microorganisms (GCM) 10K type strain sequencing project: providing services to taxonomists for standard genome sequencing and annotation.</title>
        <authorList>
            <consortium name="The Broad Institute Genomics Platform"/>
            <consortium name="The Broad Institute Genome Sequencing Center for Infectious Disease"/>
            <person name="Wu L."/>
            <person name="Ma J."/>
        </authorList>
    </citation>
    <scope>NUCLEOTIDE SEQUENCE [LARGE SCALE GENOMIC DNA]</scope>
    <source>
        <strain evidence="3">KCTC 62784</strain>
    </source>
</reference>
<accession>A0ABV7CBR7</accession>
<gene>
    <name evidence="2" type="ORF">ACFODT_10125</name>
</gene>
<proteinExistence type="predicted"/>
<evidence type="ECO:0000313" key="2">
    <source>
        <dbReference type="EMBL" id="MFC3024186.1"/>
    </source>
</evidence>
<dbReference type="RefSeq" id="WP_123014702.1">
    <property type="nucleotide sequence ID" value="NZ_AP024912.1"/>
</dbReference>
<name>A0ABV7CBR7_9VIBR</name>
<feature type="transmembrane region" description="Helical" evidence="1">
    <location>
        <begin position="124"/>
        <end position="153"/>
    </location>
</feature>
<feature type="transmembrane region" description="Helical" evidence="1">
    <location>
        <begin position="73"/>
        <end position="93"/>
    </location>
</feature>
<comment type="caution">
    <text evidence="2">The sequence shown here is derived from an EMBL/GenBank/DDBJ whole genome shotgun (WGS) entry which is preliminary data.</text>
</comment>
<feature type="transmembrane region" description="Helical" evidence="1">
    <location>
        <begin position="173"/>
        <end position="195"/>
    </location>
</feature>
<sequence length="285" mass="31714">MSVFITLLKKELIEHPRVIKGPLWTGIVSIALTLLFITQGNVSVHVEMNNFNDMNQAMGSSFMAEQGLTSFDHLNIALFFVGLVSLLMTTTYFPKTLRKERTEGSVVFWRSMPISEWQIYGSKLVFGLGVIPVICSLLFLLIQAEVSLFSALLTSNRSFSYYALTMLEGFLRYLGVMGAISLFSLPIACVAMLVSQFIKSPLLAMIIGAYAIQWLTPSLLGTHALSHLVSGVSSVPFRLLSGDALMGTLQWYGGFSLGAYFLLGALSLWFSWQYYQRNALPWQKS</sequence>
<evidence type="ECO:0008006" key="4">
    <source>
        <dbReference type="Google" id="ProtNLM"/>
    </source>
</evidence>
<keyword evidence="3" id="KW-1185">Reference proteome</keyword>
<feature type="transmembrane region" description="Helical" evidence="1">
    <location>
        <begin position="249"/>
        <end position="270"/>
    </location>
</feature>
<organism evidence="2 3">
    <name type="scientific">Vibrio zhugei</name>
    <dbReference type="NCBI Taxonomy" id="2479546"/>
    <lineage>
        <taxon>Bacteria</taxon>
        <taxon>Pseudomonadati</taxon>
        <taxon>Pseudomonadota</taxon>
        <taxon>Gammaproteobacteria</taxon>
        <taxon>Vibrionales</taxon>
        <taxon>Vibrionaceae</taxon>
        <taxon>Vibrio</taxon>
    </lineage>
</organism>
<keyword evidence="1" id="KW-0472">Membrane</keyword>
<evidence type="ECO:0000256" key="1">
    <source>
        <dbReference type="SAM" id="Phobius"/>
    </source>
</evidence>
<evidence type="ECO:0000313" key="3">
    <source>
        <dbReference type="Proteomes" id="UP001595384"/>
    </source>
</evidence>